<gene>
    <name evidence="3" type="ORF">TeGR_g11069</name>
</gene>
<feature type="region of interest" description="Disordered" evidence="1">
    <location>
        <begin position="30"/>
        <end position="92"/>
    </location>
</feature>
<keyword evidence="2" id="KW-0732">Signal</keyword>
<reference evidence="3 4" key="1">
    <citation type="journal article" date="2023" name="Commun. Biol.">
        <title>Genome analysis of Parmales, the sister group of diatoms, reveals the evolutionary specialization of diatoms from phago-mixotrophs to photoautotrophs.</title>
        <authorList>
            <person name="Ban H."/>
            <person name="Sato S."/>
            <person name="Yoshikawa S."/>
            <person name="Yamada K."/>
            <person name="Nakamura Y."/>
            <person name="Ichinomiya M."/>
            <person name="Sato N."/>
            <person name="Blanc-Mathieu R."/>
            <person name="Endo H."/>
            <person name="Kuwata A."/>
            <person name="Ogata H."/>
        </authorList>
    </citation>
    <scope>NUCLEOTIDE SEQUENCE [LARGE SCALE GENOMIC DNA]</scope>
</reference>
<comment type="caution">
    <text evidence="3">The sequence shown here is derived from an EMBL/GenBank/DDBJ whole genome shotgun (WGS) entry which is preliminary data.</text>
</comment>
<dbReference type="Gene3D" id="3.50.80.10">
    <property type="entry name" value="D-tyrosyl-tRNA(Tyr) deacylase"/>
    <property type="match status" value="1"/>
</dbReference>
<accession>A0ABQ6MCB2</accession>
<evidence type="ECO:0000313" key="3">
    <source>
        <dbReference type="EMBL" id="GMI23647.1"/>
    </source>
</evidence>
<dbReference type="SUPFAM" id="SSF69500">
    <property type="entry name" value="DTD-like"/>
    <property type="match status" value="1"/>
</dbReference>
<sequence length="268" mass="27812">MLPPRAAPLLLSFLSGLALASLFFLLPPPAAEPSPAEPGNKSSTAEKLPARAAGAGERAKAAESRRAKAAGRDKKAKKSKPPKQNQLEPAAAATAPAAGLHAPFVATLVWSKFLSCTLTNPSAAAKVLGSPGLLVYVSFAKDRSPGAEPLSSAAVAAKLSLLSSFLSSGRLHRDPATSRPCPLAESHATPSLLLVPMSSLTCRPKKNDVQYHDQLPAPLSGPLYRRLAALLGGALPGNVEFRAGEFGEKQMLRIDAGDGPQVHAHTFS</sequence>
<evidence type="ECO:0000256" key="1">
    <source>
        <dbReference type="SAM" id="MobiDB-lite"/>
    </source>
</evidence>
<keyword evidence="4" id="KW-1185">Reference proteome</keyword>
<dbReference type="Proteomes" id="UP001165060">
    <property type="component" value="Unassembled WGS sequence"/>
</dbReference>
<feature type="chain" id="PRO_5046738897" evidence="2">
    <location>
        <begin position="21"/>
        <end position="268"/>
    </location>
</feature>
<organism evidence="3 4">
    <name type="scientific">Tetraparma gracilis</name>
    <dbReference type="NCBI Taxonomy" id="2962635"/>
    <lineage>
        <taxon>Eukaryota</taxon>
        <taxon>Sar</taxon>
        <taxon>Stramenopiles</taxon>
        <taxon>Ochrophyta</taxon>
        <taxon>Bolidophyceae</taxon>
        <taxon>Parmales</taxon>
        <taxon>Triparmaceae</taxon>
        <taxon>Tetraparma</taxon>
    </lineage>
</organism>
<dbReference type="EMBL" id="BRYB01001343">
    <property type="protein sequence ID" value="GMI23647.1"/>
    <property type="molecule type" value="Genomic_DNA"/>
</dbReference>
<feature type="compositionally biased region" description="Basic and acidic residues" evidence="1">
    <location>
        <begin position="57"/>
        <end position="73"/>
    </location>
</feature>
<protein>
    <submittedName>
        <fullName evidence="3">Uncharacterized protein</fullName>
    </submittedName>
</protein>
<evidence type="ECO:0000313" key="4">
    <source>
        <dbReference type="Proteomes" id="UP001165060"/>
    </source>
</evidence>
<name>A0ABQ6MCB2_9STRA</name>
<dbReference type="InterPro" id="IPR023509">
    <property type="entry name" value="DTD-like_sf"/>
</dbReference>
<proteinExistence type="predicted"/>
<evidence type="ECO:0000256" key="2">
    <source>
        <dbReference type="SAM" id="SignalP"/>
    </source>
</evidence>
<feature type="signal peptide" evidence="2">
    <location>
        <begin position="1"/>
        <end position="20"/>
    </location>
</feature>